<keyword evidence="10" id="KW-0812">Transmembrane</keyword>
<feature type="domain" description="L,D-TPase catalytic" evidence="11">
    <location>
        <begin position="329"/>
        <end position="438"/>
    </location>
</feature>
<name>A0ABT9FT99_9BACL</name>
<evidence type="ECO:0000256" key="10">
    <source>
        <dbReference type="SAM" id="Phobius"/>
    </source>
</evidence>
<feature type="active site" description="Nucleophile" evidence="9">
    <location>
        <position position="414"/>
    </location>
</feature>
<dbReference type="InterPro" id="IPR005490">
    <property type="entry name" value="LD_TPept_cat_dom"/>
</dbReference>
<accession>A0ABT9FT99</accession>
<reference evidence="12 13" key="1">
    <citation type="submission" date="2022-10" db="EMBL/GenBank/DDBJ databases">
        <title>Paenibacillus description and whole genome data of maize root bacterial community.</title>
        <authorList>
            <person name="Marton D."/>
            <person name="Farkas M."/>
            <person name="Cserhati M."/>
        </authorList>
    </citation>
    <scope>NUCLEOTIDE SEQUENCE [LARGE SCALE GENOMIC DNA]</scope>
    <source>
        <strain evidence="12 13">P96</strain>
    </source>
</reference>
<dbReference type="PROSITE" id="PS52029">
    <property type="entry name" value="LD_TPASE"/>
    <property type="match status" value="1"/>
</dbReference>
<dbReference type="Gene3D" id="2.40.440.10">
    <property type="entry name" value="L,D-transpeptidase catalytic domain-like"/>
    <property type="match status" value="1"/>
</dbReference>
<dbReference type="Pfam" id="PF03734">
    <property type="entry name" value="YkuD"/>
    <property type="match status" value="1"/>
</dbReference>
<evidence type="ECO:0000256" key="4">
    <source>
        <dbReference type="ARBA" id="ARBA00022679"/>
    </source>
</evidence>
<evidence type="ECO:0000256" key="2">
    <source>
        <dbReference type="ARBA" id="ARBA00005992"/>
    </source>
</evidence>
<evidence type="ECO:0000256" key="7">
    <source>
        <dbReference type="ARBA" id="ARBA00022984"/>
    </source>
</evidence>
<comment type="similarity">
    <text evidence="2">Belongs to the YkuD family.</text>
</comment>
<protein>
    <submittedName>
        <fullName evidence="12">L,D-transpeptidase</fullName>
    </submittedName>
</protein>
<evidence type="ECO:0000313" key="13">
    <source>
        <dbReference type="Proteomes" id="UP001241848"/>
    </source>
</evidence>
<dbReference type="InterPro" id="IPR038063">
    <property type="entry name" value="Transpep_catalytic_dom"/>
</dbReference>
<evidence type="ECO:0000313" key="12">
    <source>
        <dbReference type="EMBL" id="MDP4097721.1"/>
    </source>
</evidence>
<evidence type="ECO:0000256" key="3">
    <source>
        <dbReference type="ARBA" id="ARBA00022676"/>
    </source>
</evidence>
<feature type="transmembrane region" description="Helical" evidence="10">
    <location>
        <begin position="85"/>
        <end position="106"/>
    </location>
</feature>
<evidence type="ECO:0000256" key="6">
    <source>
        <dbReference type="ARBA" id="ARBA00022960"/>
    </source>
</evidence>
<evidence type="ECO:0000256" key="9">
    <source>
        <dbReference type="PROSITE-ProRule" id="PRU01373"/>
    </source>
</evidence>
<dbReference type="PANTHER" id="PTHR30582">
    <property type="entry name" value="L,D-TRANSPEPTIDASE"/>
    <property type="match status" value="1"/>
</dbReference>
<feature type="active site" description="Proton donor/acceptor" evidence="9">
    <location>
        <position position="398"/>
    </location>
</feature>
<dbReference type="Proteomes" id="UP001241848">
    <property type="component" value="Unassembled WGS sequence"/>
</dbReference>
<organism evidence="12 13">
    <name type="scientific">Paenibacillus zeirhizosphaerae</name>
    <dbReference type="NCBI Taxonomy" id="2987519"/>
    <lineage>
        <taxon>Bacteria</taxon>
        <taxon>Bacillati</taxon>
        <taxon>Bacillota</taxon>
        <taxon>Bacilli</taxon>
        <taxon>Bacillales</taxon>
        <taxon>Paenibacillaceae</taxon>
        <taxon>Paenibacillus</taxon>
    </lineage>
</organism>
<dbReference type="EMBL" id="JAPCKK010000016">
    <property type="protein sequence ID" value="MDP4097721.1"/>
    <property type="molecule type" value="Genomic_DNA"/>
</dbReference>
<keyword evidence="5" id="KW-0378">Hydrolase</keyword>
<keyword evidence="10" id="KW-0472">Membrane</keyword>
<evidence type="ECO:0000256" key="1">
    <source>
        <dbReference type="ARBA" id="ARBA00004752"/>
    </source>
</evidence>
<dbReference type="PANTHER" id="PTHR30582:SF24">
    <property type="entry name" value="L,D-TRANSPEPTIDASE ERFK_SRFK-RELATED"/>
    <property type="match status" value="1"/>
</dbReference>
<comment type="pathway">
    <text evidence="1 9">Cell wall biogenesis; peptidoglycan biosynthesis.</text>
</comment>
<evidence type="ECO:0000256" key="8">
    <source>
        <dbReference type="ARBA" id="ARBA00023316"/>
    </source>
</evidence>
<dbReference type="RefSeq" id="WP_305755301.1">
    <property type="nucleotide sequence ID" value="NZ_JAPCKK010000016.1"/>
</dbReference>
<dbReference type="CDD" id="cd16913">
    <property type="entry name" value="YkuD_like"/>
    <property type="match status" value="1"/>
</dbReference>
<comment type="caution">
    <text evidence="12">The sequence shown here is derived from an EMBL/GenBank/DDBJ whole genome shotgun (WGS) entry which is preliminary data.</text>
</comment>
<keyword evidence="4" id="KW-0808">Transferase</keyword>
<keyword evidence="8 9" id="KW-0961">Cell wall biogenesis/degradation</keyword>
<keyword evidence="3" id="KW-0328">Glycosyltransferase</keyword>
<keyword evidence="13" id="KW-1185">Reference proteome</keyword>
<gene>
    <name evidence="12" type="ORF">OIN60_13165</name>
</gene>
<dbReference type="SUPFAM" id="SSF141523">
    <property type="entry name" value="L,D-transpeptidase catalytic domain-like"/>
    <property type="match status" value="1"/>
</dbReference>
<evidence type="ECO:0000256" key="5">
    <source>
        <dbReference type="ARBA" id="ARBA00022801"/>
    </source>
</evidence>
<keyword evidence="10" id="KW-1133">Transmembrane helix</keyword>
<sequence>MSDTSHLKTYVKKHPDNKMGWYLLGKEYQNSGQEGKANYCFNKAGEVFEAFEKKQIPQDVWMEYQNKLAEIAHAQDKRNMRLRKLLVCCSFWLLILLPSAHAPGAISPGSGAASVVPEIRQTSAVIDEVIEQEASKEEVSPTAGSTNSEIKFTAADSTPESMSTKVGTLLSRQGSLPASTVVLGMKKEGNWLLWDDQLKTVYRLDKEGGGKVLVQSLDPKQCHCEPKDAAGLKAQATAWTSGQVELAVLNSSLIAYRQRYGGLPDNLQDLTKAFPDNVMDGVSEGMKPSFPSLRKRLADAQTADASAELAEGTALASSLDGTPSFTEPLRIIVDKSNYRLAVVSGNIMIRNYKVGLGGNKTPEGSYEISDKVVNPNGKSDGDFGSRGMQLSDTNYAIHGTNEPDSIEKDESLGCVRMSKQDVEELFALVPSGTPVTIQTGGLPDQELVPAVRYTSKQVSNQTNPNRIYHWLY</sequence>
<keyword evidence="6 9" id="KW-0133">Cell shape</keyword>
<evidence type="ECO:0000259" key="11">
    <source>
        <dbReference type="PROSITE" id="PS52029"/>
    </source>
</evidence>
<proteinExistence type="inferred from homology"/>
<keyword evidence="7 9" id="KW-0573">Peptidoglycan synthesis</keyword>
<dbReference type="InterPro" id="IPR050979">
    <property type="entry name" value="LD-transpeptidase"/>
</dbReference>